<dbReference type="Proteomes" id="UP000184139">
    <property type="component" value="Unassembled WGS sequence"/>
</dbReference>
<dbReference type="CDD" id="cd07343">
    <property type="entry name" value="M48A_Zmpste24p_like"/>
    <property type="match status" value="1"/>
</dbReference>
<dbReference type="GO" id="GO:0046872">
    <property type="term" value="F:metal ion binding"/>
    <property type="evidence" value="ECO:0007669"/>
    <property type="project" value="UniProtKB-KW"/>
</dbReference>
<keyword evidence="9" id="KW-0472">Membrane</keyword>
<keyword evidence="3 8" id="KW-0378">Hydrolase</keyword>
<gene>
    <name evidence="12" type="ORF">SAMN02745124_01902</name>
</gene>
<evidence type="ECO:0000259" key="11">
    <source>
        <dbReference type="Pfam" id="PF16491"/>
    </source>
</evidence>
<evidence type="ECO:0000256" key="4">
    <source>
        <dbReference type="ARBA" id="ARBA00022833"/>
    </source>
</evidence>
<feature type="domain" description="CAAX prenyl protease 1 N-terminal" evidence="11">
    <location>
        <begin position="27"/>
        <end position="201"/>
    </location>
</feature>
<evidence type="ECO:0000313" key="12">
    <source>
        <dbReference type="EMBL" id="SHH78537.1"/>
    </source>
</evidence>
<feature type="transmembrane region" description="Helical" evidence="9">
    <location>
        <begin position="326"/>
        <end position="347"/>
    </location>
</feature>
<dbReference type="RefSeq" id="WP_073375504.1">
    <property type="nucleotide sequence ID" value="NZ_FQXS01000009.1"/>
</dbReference>
<sequence>MNFWLFFVLAVIVAHFILDVVVARLNLKALSPRLPDEFADIYDPEDYRRSQHYTRVTTRFGLLQNSISTTVTVIFLVAGGFNSIDHLARSWVDGPIVTGLVFTALLILLSFLLGLPFSIYSTFAIEARFGFNRTSPLTFFTDICKGLLVALIIGGPLLALLLWFFETGGELAWLYCWLGVVVFGIVLQFLAPVVIMPLFNKFTPLADGPLKERILAYVRQQLFNIGGIYTMDGSKRSTKLNAFFTGFGRFRKIVFFDTLLDKLDDNEIVAVLAHEMGHFKQRHIWKMMALSALQTGLLFFLLSLILENHGLFAAFRMDHVSIYASLVFFAFLYAPLNTLLGIGTNYISRRHEFSADRFAAKSTGRAESLAHALKRLSRENLSNLTPHPVAVAISYSHPPVVQRLEALRNLAMTVLPRR</sequence>
<evidence type="ECO:0000256" key="3">
    <source>
        <dbReference type="ARBA" id="ARBA00022801"/>
    </source>
</evidence>
<evidence type="ECO:0000256" key="9">
    <source>
        <dbReference type="SAM" id="Phobius"/>
    </source>
</evidence>
<dbReference type="GO" id="GO:0071586">
    <property type="term" value="P:CAAX-box protein processing"/>
    <property type="evidence" value="ECO:0007669"/>
    <property type="project" value="InterPro"/>
</dbReference>
<comment type="cofactor">
    <cofactor evidence="7 8">
        <name>Zn(2+)</name>
        <dbReference type="ChEBI" id="CHEBI:29105"/>
    </cofactor>
    <text evidence="7 8">Binds 1 zinc ion per subunit.</text>
</comment>
<dbReference type="InterPro" id="IPR001915">
    <property type="entry name" value="Peptidase_M48"/>
</dbReference>
<feature type="transmembrane region" description="Helical" evidence="9">
    <location>
        <begin position="62"/>
        <end position="84"/>
    </location>
</feature>
<feature type="transmembrane region" description="Helical" evidence="9">
    <location>
        <begin position="146"/>
        <end position="165"/>
    </location>
</feature>
<feature type="transmembrane region" description="Helical" evidence="9">
    <location>
        <begin position="96"/>
        <end position="125"/>
    </location>
</feature>
<keyword evidence="4 7" id="KW-0862">Zinc</keyword>
<feature type="binding site" evidence="7">
    <location>
        <position position="274"/>
    </location>
    <ligand>
        <name>Zn(2+)</name>
        <dbReference type="ChEBI" id="CHEBI:29105"/>
        <note>catalytic</note>
    </ligand>
</feature>
<dbReference type="PANTHER" id="PTHR10120">
    <property type="entry name" value="CAAX PRENYL PROTEASE 1"/>
    <property type="match status" value="1"/>
</dbReference>
<dbReference type="InterPro" id="IPR027057">
    <property type="entry name" value="CAXX_Prtase_1"/>
</dbReference>
<protein>
    <submittedName>
        <fullName evidence="12">STE24 endopeptidase</fullName>
    </submittedName>
</protein>
<evidence type="ECO:0000256" key="5">
    <source>
        <dbReference type="ARBA" id="ARBA00023049"/>
    </source>
</evidence>
<evidence type="ECO:0000256" key="1">
    <source>
        <dbReference type="ARBA" id="ARBA00022670"/>
    </source>
</evidence>
<dbReference type="OrthoDB" id="9781930at2"/>
<feature type="active site" evidence="6">
    <location>
        <position position="275"/>
    </location>
</feature>
<evidence type="ECO:0000256" key="8">
    <source>
        <dbReference type="RuleBase" id="RU003983"/>
    </source>
</evidence>
<organism evidence="12 13">
    <name type="scientific">Desulfofustis glycolicus DSM 9705</name>
    <dbReference type="NCBI Taxonomy" id="1121409"/>
    <lineage>
        <taxon>Bacteria</taxon>
        <taxon>Pseudomonadati</taxon>
        <taxon>Thermodesulfobacteriota</taxon>
        <taxon>Desulfobulbia</taxon>
        <taxon>Desulfobulbales</taxon>
        <taxon>Desulfocapsaceae</taxon>
        <taxon>Desulfofustis</taxon>
    </lineage>
</organism>
<feature type="transmembrane region" description="Helical" evidence="9">
    <location>
        <begin position="171"/>
        <end position="195"/>
    </location>
</feature>
<feature type="transmembrane region" description="Helical" evidence="9">
    <location>
        <begin position="6"/>
        <end position="27"/>
    </location>
</feature>
<keyword evidence="13" id="KW-1185">Reference proteome</keyword>
<dbReference type="InterPro" id="IPR032456">
    <property type="entry name" value="Peptidase_M48_N"/>
</dbReference>
<evidence type="ECO:0000313" key="13">
    <source>
        <dbReference type="Proteomes" id="UP000184139"/>
    </source>
</evidence>
<feature type="binding site" evidence="7">
    <location>
        <position position="278"/>
    </location>
    <ligand>
        <name>Zn(2+)</name>
        <dbReference type="ChEBI" id="CHEBI:29105"/>
        <note>catalytic</note>
    </ligand>
</feature>
<proteinExistence type="inferred from homology"/>
<evidence type="ECO:0000256" key="6">
    <source>
        <dbReference type="PIRSR" id="PIRSR627057-1"/>
    </source>
</evidence>
<feature type="domain" description="Peptidase M48" evidence="10">
    <location>
        <begin position="210"/>
        <end position="410"/>
    </location>
</feature>
<evidence type="ECO:0000256" key="7">
    <source>
        <dbReference type="PIRSR" id="PIRSR627057-2"/>
    </source>
</evidence>
<feature type="binding site" evidence="7">
    <location>
        <position position="352"/>
    </location>
    <ligand>
        <name>Zn(2+)</name>
        <dbReference type="ChEBI" id="CHEBI:29105"/>
        <note>catalytic</note>
    </ligand>
</feature>
<keyword evidence="2 7" id="KW-0479">Metal-binding</keyword>
<reference evidence="12 13" key="1">
    <citation type="submission" date="2016-11" db="EMBL/GenBank/DDBJ databases">
        <authorList>
            <person name="Jaros S."/>
            <person name="Januszkiewicz K."/>
            <person name="Wedrychowicz H."/>
        </authorList>
    </citation>
    <scope>NUCLEOTIDE SEQUENCE [LARGE SCALE GENOMIC DNA]</scope>
    <source>
        <strain evidence="12 13">DSM 9705</strain>
    </source>
</reference>
<evidence type="ECO:0000259" key="10">
    <source>
        <dbReference type="Pfam" id="PF01435"/>
    </source>
</evidence>
<dbReference type="Pfam" id="PF01435">
    <property type="entry name" value="Peptidase_M48"/>
    <property type="match status" value="1"/>
</dbReference>
<comment type="similarity">
    <text evidence="8">Belongs to the peptidase M48 family.</text>
</comment>
<evidence type="ECO:0000256" key="2">
    <source>
        <dbReference type="ARBA" id="ARBA00022723"/>
    </source>
</evidence>
<dbReference type="Pfam" id="PF16491">
    <property type="entry name" value="Peptidase_M48_N"/>
    <property type="match status" value="1"/>
</dbReference>
<feature type="transmembrane region" description="Helical" evidence="9">
    <location>
        <begin position="284"/>
        <end position="306"/>
    </location>
</feature>
<dbReference type="STRING" id="1121409.SAMN02745124_01902"/>
<accession>A0A1M5VTJ7</accession>
<keyword evidence="9" id="KW-1133">Transmembrane helix</keyword>
<feature type="active site" description="Proton donor" evidence="6">
    <location>
        <position position="356"/>
    </location>
</feature>
<name>A0A1M5VTJ7_9BACT</name>
<keyword evidence="9" id="KW-0812">Transmembrane</keyword>
<keyword evidence="1 8" id="KW-0645">Protease</keyword>
<keyword evidence="5 8" id="KW-0482">Metalloprotease</keyword>
<dbReference type="Gene3D" id="3.30.2010.10">
    <property type="entry name" value="Metalloproteases ('zincins'), catalytic domain"/>
    <property type="match status" value="1"/>
</dbReference>
<dbReference type="AlphaFoldDB" id="A0A1M5VTJ7"/>
<dbReference type="EMBL" id="FQXS01000009">
    <property type="protein sequence ID" value="SHH78537.1"/>
    <property type="molecule type" value="Genomic_DNA"/>
</dbReference>
<dbReference type="GO" id="GO:0004222">
    <property type="term" value="F:metalloendopeptidase activity"/>
    <property type="evidence" value="ECO:0007669"/>
    <property type="project" value="InterPro"/>
</dbReference>